<gene>
    <name evidence="3" type="ORF">TRFO_28120</name>
</gene>
<protein>
    <submittedName>
        <fullName evidence="3">Uncharacterized protein</fullName>
    </submittedName>
</protein>
<dbReference type="RefSeq" id="XP_068357497.1">
    <property type="nucleotide sequence ID" value="XM_068505982.1"/>
</dbReference>
<comment type="caution">
    <text evidence="3">The sequence shown here is derived from an EMBL/GenBank/DDBJ whole genome shotgun (WGS) entry which is preliminary data.</text>
</comment>
<feature type="coiled-coil region" evidence="1">
    <location>
        <begin position="250"/>
        <end position="340"/>
    </location>
</feature>
<keyword evidence="1" id="KW-0175">Coiled coil</keyword>
<evidence type="ECO:0000256" key="1">
    <source>
        <dbReference type="SAM" id="Coils"/>
    </source>
</evidence>
<reference evidence="3" key="1">
    <citation type="submission" date="2016-10" db="EMBL/GenBank/DDBJ databases">
        <authorList>
            <person name="Benchimol M."/>
            <person name="Almeida L.G."/>
            <person name="Vasconcelos A.T."/>
            <person name="Perreira-Neves A."/>
            <person name="Rosa I.A."/>
            <person name="Tasca T."/>
            <person name="Bogo M.R."/>
            <person name="de Souza W."/>
        </authorList>
    </citation>
    <scope>NUCLEOTIDE SEQUENCE [LARGE SCALE GENOMIC DNA]</scope>
    <source>
        <strain evidence="3">K</strain>
    </source>
</reference>
<feature type="compositionally biased region" description="Basic and acidic residues" evidence="2">
    <location>
        <begin position="161"/>
        <end position="173"/>
    </location>
</feature>
<accession>A0A1J4JYX8</accession>
<feature type="region of interest" description="Disordered" evidence="2">
    <location>
        <begin position="161"/>
        <end position="189"/>
    </location>
</feature>
<dbReference type="Proteomes" id="UP000179807">
    <property type="component" value="Unassembled WGS sequence"/>
</dbReference>
<dbReference type="EMBL" id="MLAK01000795">
    <property type="protein sequence ID" value="OHT04361.1"/>
    <property type="molecule type" value="Genomic_DNA"/>
</dbReference>
<dbReference type="AlphaFoldDB" id="A0A1J4JYX8"/>
<dbReference type="VEuPathDB" id="TrichDB:TRFO_28120"/>
<sequence>MTHLIISSLVKLLNNYGNERNQTLNHVQTHQNTYENVIGISEVDDSRKVKNNDIINHLNMKYSHNISQISQNSYPVNSDSTNNNERIVGKDSSDVAQISNRINNCQKQENNSNNHVLIIPKNANSIDTPYKNSLMSPNERNYSISSLLVESEKRENFEKLHFSSENHSKENSIDYRTNPNQPNDTNLSKNNNIFINIQNSHNKPSDDSENENQFNNNQIHDLKLEVSFKNQNTIKNSQKNKNRNLNLTQNQNLNQILNQNQNQNLNLNQNQNLNQILNQNQNQNLNLNQNQNLNQILNQNQNQNLNLNQNQNLNQILNQNQNQNLNLNQNQNLNQNLNLNQNHSHISLSMKEDELNILLQPKRKRGRPRKVNPIQPWQQIQMPVQQIPIIPPVNATSLDESISWNFLCTFFGRRVKFPALMRLIDEIKSVKLIPFTKTKNMRKIDLVKWLDDHWQVVYPFLQSMSPENKRDLLEFVSD</sequence>
<name>A0A1J4JYX8_9EUKA</name>
<keyword evidence="4" id="KW-1185">Reference proteome</keyword>
<evidence type="ECO:0000313" key="4">
    <source>
        <dbReference type="Proteomes" id="UP000179807"/>
    </source>
</evidence>
<evidence type="ECO:0000313" key="3">
    <source>
        <dbReference type="EMBL" id="OHT04361.1"/>
    </source>
</evidence>
<evidence type="ECO:0000256" key="2">
    <source>
        <dbReference type="SAM" id="MobiDB-lite"/>
    </source>
</evidence>
<organism evidence="3 4">
    <name type="scientific">Tritrichomonas foetus</name>
    <dbReference type="NCBI Taxonomy" id="1144522"/>
    <lineage>
        <taxon>Eukaryota</taxon>
        <taxon>Metamonada</taxon>
        <taxon>Parabasalia</taxon>
        <taxon>Tritrichomonadida</taxon>
        <taxon>Tritrichomonadidae</taxon>
        <taxon>Tritrichomonas</taxon>
    </lineage>
</organism>
<proteinExistence type="predicted"/>
<feature type="compositionally biased region" description="Polar residues" evidence="2">
    <location>
        <begin position="174"/>
        <end position="189"/>
    </location>
</feature>
<dbReference type="GeneID" id="94840686"/>